<feature type="region of interest" description="Disordered" evidence="1">
    <location>
        <begin position="137"/>
        <end position="195"/>
    </location>
</feature>
<dbReference type="EMBL" id="BAAABW010000002">
    <property type="protein sequence ID" value="GAA0333896.1"/>
    <property type="molecule type" value="Genomic_DNA"/>
</dbReference>
<protein>
    <recommendedName>
        <fullName evidence="4">Heparin binding hemagglutinin HbhA</fullName>
    </recommendedName>
</protein>
<evidence type="ECO:0000256" key="1">
    <source>
        <dbReference type="SAM" id="MobiDB-lite"/>
    </source>
</evidence>
<dbReference type="RefSeq" id="WP_344115960.1">
    <property type="nucleotide sequence ID" value="NZ_BAAABW010000002.1"/>
</dbReference>
<reference evidence="2 3" key="1">
    <citation type="journal article" date="2019" name="Int. J. Syst. Evol. Microbiol.">
        <title>The Global Catalogue of Microorganisms (GCM) 10K type strain sequencing project: providing services to taxonomists for standard genome sequencing and annotation.</title>
        <authorList>
            <consortium name="The Broad Institute Genomics Platform"/>
            <consortium name="The Broad Institute Genome Sequencing Center for Infectious Disease"/>
            <person name="Wu L."/>
            <person name="Ma J."/>
        </authorList>
    </citation>
    <scope>NUCLEOTIDE SEQUENCE [LARGE SCALE GENOMIC DNA]</scope>
    <source>
        <strain evidence="2 3">JCM 4565</strain>
    </source>
</reference>
<feature type="compositionally biased region" description="Low complexity" evidence="1">
    <location>
        <begin position="171"/>
        <end position="182"/>
    </location>
</feature>
<organism evidence="2 3">
    <name type="scientific">Streptomyces blastmyceticus</name>
    <dbReference type="NCBI Taxonomy" id="68180"/>
    <lineage>
        <taxon>Bacteria</taxon>
        <taxon>Bacillati</taxon>
        <taxon>Actinomycetota</taxon>
        <taxon>Actinomycetes</taxon>
        <taxon>Kitasatosporales</taxon>
        <taxon>Streptomycetaceae</taxon>
        <taxon>Streptomyces</taxon>
    </lineage>
</organism>
<gene>
    <name evidence="2" type="ORF">GCM10010319_07330</name>
</gene>
<evidence type="ECO:0000313" key="2">
    <source>
        <dbReference type="EMBL" id="GAA0333896.1"/>
    </source>
</evidence>
<sequence>MATTQDLRKAATDTAYAAAGLADFTAEKIGQAVAEAPERFEQLRNTDPKALQEKVTQRAKETQATVTAKFTEIVSTFDNDAKKLGQSAQDLLLQGVGQAVGYAAKAGEQYEKFAERGRVAVKTWRGEAAEEVADIAVAIEPESTDSADSTGSEAKPADGAAADAQGDDAKPAAARKPAARKPAAAKKSDAKADDQ</sequence>
<proteinExistence type="predicted"/>
<feature type="compositionally biased region" description="Basic and acidic residues" evidence="1">
    <location>
        <begin position="186"/>
        <end position="195"/>
    </location>
</feature>
<evidence type="ECO:0000313" key="3">
    <source>
        <dbReference type="Proteomes" id="UP001500063"/>
    </source>
</evidence>
<name>A0ABN0WDP5_9ACTN</name>
<dbReference type="Proteomes" id="UP001500063">
    <property type="component" value="Unassembled WGS sequence"/>
</dbReference>
<comment type="caution">
    <text evidence="2">The sequence shown here is derived from an EMBL/GenBank/DDBJ whole genome shotgun (WGS) entry which is preliminary data.</text>
</comment>
<evidence type="ECO:0008006" key="4">
    <source>
        <dbReference type="Google" id="ProtNLM"/>
    </source>
</evidence>
<keyword evidence="3" id="KW-1185">Reference proteome</keyword>
<accession>A0ABN0WDP5</accession>